<evidence type="ECO:0000313" key="2">
    <source>
        <dbReference type="Proteomes" id="UP001595616"/>
    </source>
</evidence>
<dbReference type="EMBL" id="JBHRYQ010000001">
    <property type="protein sequence ID" value="MFC3813133.1"/>
    <property type="molecule type" value="Genomic_DNA"/>
</dbReference>
<evidence type="ECO:0000313" key="1">
    <source>
        <dbReference type="EMBL" id="MFC3813133.1"/>
    </source>
</evidence>
<dbReference type="Proteomes" id="UP001595616">
    <property type="component" value="Unassembled WGS sequence"/>
</dbReference>
<keyword evidence="2" id="KW-1185">Reference proteome</keyword>
<sequence>MKEDFLHYVWQYQLFDKSNLKCTDGSVLSVLKTGTHNTNSGPDFINARISLNEILWAGQVEIHIKSSDWNSHKHNNDVAYDNVVLHVVWEENQLIERTDKSMIPTLELKNIVSTDLVSQYKGLVDNSENIACRSFIGEATELNKISMLDNALARRLNSKTEFIKERLAATNFDWEEVAYQILGKNYGFKLNADAFLHLAEVLPLKILQKHRGNLFQIEALCFGQAGFLEEIKEEYQTKLKEEYTFLAKKYGIESKKVNKQEWRFLRTRPSNFPTLRIAQFASLINSTPSIFSFFKDNVDPKFLSITLSNPPSEYWQEHYDFGKKSAKKNKGLGISSVYNVLINTGVNLLAAYSDATNNRIFFEQAVEVLEHLKPEDNHITRKWADLGIEINSAFDSQALIEQYNNYCCLKKCLSCSIGVAYLKN</sequence>
<protein>
    <submittedName>
        <fullName evidence="1">DUF2851 family protein</fullName>
    </submittedName>
</protein>
<organism evidence="1 2">
    <name type="scientific">Lacihabitans lacunae</name>
    <dbReference type="NCBI Taxonomy" id="1028214"/>
    <lineage>
        <taxon>Bacteria</taxon>
        <taxon>Pseudomonadati</taxon>
        <taxon>Bacteroidota</taxon>
        <taxon>Cytophagia</taxon>
        <taxon>Cytophagales</taxon>
        <taxon>Leadbetterellaceae</taxon>
        <taxon>Lacihabitans</taxon>
    </lineage>
</organism>
<gene>
    <name evidence="1" type="ORF">ACFOOI_20880</name>
</gene>
<comment type="caution">
    <text evidence="1">The sequence shown here is derived from an EMBL/GenBank/DDBJ whole genome shotgun (WGS) entry which is preliminary data.</text>
</comment>
<dbReference type="InterPro" id="IPR021272">
    <property type="entry name" value="DUF2851"/>
</dbReference>
<reference evidence="2" key="1">
    <citation type="journal article" date="2019" name="Int. J. Syst. Evol. Microbiol.">
        <title>The Global Catalogue of Microorganisms (GCM) 10K type strain sequencing project: providing services to taxonomists for standard genome sequencing and annotation.</title>
        <authorList>
            <consortium name="The Broad Institute Genomics Platform"/>
            <consortium name="The Broad Institute Genome Sequencing Center for Infectious Disease"/>
            <person name="Wu L."/>
            <person name="Ma J."/>
        </authorList>
    </citation>
    <scope>NUCLEOTIDE SEQUENCE [LARGE SCALE GENOMIC DNA]</scope>
    <source>
        <strain evidence="2">CECT 7956</strain>
    </source>
</reference>
<proteinExistence type="predicted"/>
<accession>A0ABV7Z4L4</accession>
<dbReference type="RefSeq" id="WP_379840038.1">
    <property type="nucleotide sequence ID" value="NZ_JBHRYQ010000001.1"/>
</dbReference>
<dbReference type="Pfam" id="PF11013">
    <property type="entry name" value="DUF2851"/>
    <property type="match status" value="1"/>
</dbReference>
<name>A0ABV7Z4L4_9BACT</name>